<proteinExistence type="predicted"/>
<dbReference type="Proteomes" id="UP000790709">
    <property type="component" value="Unassembled WGS sequence"/>
</dbReference>
<dbReference type="EMBL" id="MU266345">
    <property type="protein sequence ID" value="KAH7929122.1"/>
    <property type="molecule type" value="Genomic_DNA"/>
</dbReference>
<comment type="caution">
    <text evidence="1">The sequence shown here is derived from an EMBL/GenBank/DDBJ whole genome shotgun (WGS) entry which is preliminary data.</text>
</comment>
<protein>
    <submittedName>
        <fullName evidence="1">Uncharacterized protein</fullName>
    </submittedName>
</protein>
<evidence type="ECO:0000313" key="2">
    <source>
        <dbReference type="Proteomes" id="UP000790709"/>
    </source>
</evidence>
<accession>A0ACB8BUI0</accession>
<reference evidence="1" key="1">
    <citation type="journal article" date="2021" name="New Phytol.">
        <title>Evolutionary innovations through gain and loss of genes in the ectomycorrhizal Boletales.</title>
        <authorList>
            <person name="Wu G."/>
            <person name="Miyauchi S."/>
            <person name="Morin E."/>
            <person name="Kuo A."/>
            <person name="Drula E."/>
            <person name="Varga T."/>
            <person name="Kohler A."/>
            <person name="Feng B."/>
            <person name="Cao Y."/>
            <person name="Lipzen A."/>
            <person name="Daum C."/>
            <person name="Hundley H."/>
            <person name="Pangilinan J."/>
            <person name="Johnson J."/>
            <person name="Barry K."/>
            <person name="LaButti K."/>
            <person name="Ng V."/>
            <person name="Ahrendt S."/>
            <person name="Min B."/>
            <person name="Choi I.G."/>
            <person name="Park H."/>
            <person name="Plett J.M."/>
            <person name="Magnuson J."/>
            <person name="Spatafora J.W."/>
            <person name="Nagy L.G."/>
            <person name="Henrissat B."/>
            <person name="Grigoriev I.V."/>
            <person name="Yang Z.L."/>
            <person name="Xu J."/>
            <person name="Martin F.M."/>
        </authorList>
    </citation>
    <scope>NUCLEOTIDE SEQUENCE</scope>
    <source>
        <strain evidence="1">KUC20120723A-06</strain>
    </source>
</reference>
<name>A0ACB8BUI0_9AGAM</name>
<sequence length="278" mass="31544">MKHTPDARACVPSYTSYSDGQLTPWDHPFQSPTQSAIMQSKLAKLSAPFNFNKPPLPSIRSSRMTDADSNELSSSSGSQSPGAHIHTWKGVSAQAVVVTGTNTFVPQLIYQPNSRTDRQRYVRDATLSPPIIFFAEGTHEWGIPLEAALERRINCLKDRDDSVLERCGPSVSIRLQWPGYFPRHESIPTRDYRSPPTPITKAKLAKNIARLLRRFMDDMAKQAMDEDANPTWRVGTRHIRFEDLILVSLHHVSQGSWQPQLRLRREINTPRVEQQPTH</sequence>
<gene>
    <name evidence="1" type="ORF">BV22DRAFT_156044</name>
</gene>
<organism evidence="1 2">
    <name type="scientific">Leucogyrophana mollusca</name>
    <dbReference type="NCBI Taxonomy" id="85980"/>
    <lineage>
        <taxon>Eukaryota</taxon>
        <taxon>Fungi</taxon>
        <taxon>Dikarya</taxon>
        <taxon>Basidiomycota</taxon>
        <taxon>Agaricomycotina</taxon>
        <taxon>Agaricomycetes</taxon>
        <taxon>Agaricomycetidae</taxon>
        <taxon>Boletales</taxon>
        <taxon>Boletales incertae sedis</taxon>
        <taxon>Leucogyrophana</taxon>
    </lineage>
</organism>
<evidence type="ECO:0000313" key="1">
    <source>
        <dbReference type="EMBL" id="KAH7929122.1"/>
    </source>
</evidence>
<keyword evidence="2" id="KW-1185">Reference proteome</keyword>